<gene>
    <name evidence="2" type="ORF">O4G74_14345</name>
</gene>
<keyword evidence="3" id="KW-1185">Reference proteome</keyword>
<organism evidence="2 3">
    <name type="scientific">Henriciella marina</name>
    <dbReference type="NCBI Taxonomy" id="453851"/>
    <lineage>
        <taxon>Bacteria</taxon>
        <taxon>Pseudomonadati</taxon>
        <taxon>Pseudomonadota</taxon>
        <taxon>Alphaproteobacteria</taxon>
        <taxon>Hyphomonadales</taxon>
        <taxon>Hyphomonadaceae</taxon>
        <taxon>Henriciella</taxon>
    </lineage>
</organism>
<dbReference type="EMBL" id="JAPWGW010000005">
    <property type="protein sequence ID" value="MCZ4299242.1"/>
    <property type="molecule type" value="Genomic_DNA"/>
</dbReference>
<evidence type="ECO:0008006" key="4">
    <source>
        <dbReference type="Google" id="ProtNLM"/>
    </source>
</evidence>
<dbReference type="RefSeq" id="WP_269403251.1">
    <property type="nucleotide sequence ID" value="NZ_JAPWGW010000005.1"/>
</dbReference>
<reference evidence="2" key="1">
    <citation type="submission" date="2022-12" db="EMBL/GenBank/DDBJ databases">
        <title>Bacterial isolates from different developmental stages of Nematostella vectensis.</title>
        <authorList>
            <person name="Fraune S."/>
        </authorList>
    </citation>
    <scope>NUCLEOTIDE SEQUENCE</scope>
    <source>
        <strain evidence="2">G21632-S1</strain>
    </source>
</reference>
<feature type="chain" id="PRO_5046350517" description="Tat pathway signal sequence domain protein" evidence="1">
    <location>
        <begin position="17"/>
        <end position="187"/>
    </location>
</feature>
<dbReference type="Proteomes" id="UP001083770">
    <property type="component" value="Unassembled WGS sequence"/>
</dbReference>
<sequence length="187" mass="20661">MIMRVLAVLAAGLMLAACGSNPLTRALDSRQNAGPCPPVAALYDASRIVEFSGDTNSFHEITYSGEITGVDLVCRYLDDQPMRAEVEIDFAFGKGPQADSNRHTYRYWVAVTRRSSKVLAKQYFTVDANFAGNTIDGRREVIQDILVPRADETISGSNFEVIVGFDLTDEQLAFNREGRRFRLDAGS</sequence>
<evidence type="ECO:0000256" key="1">
    <source>
        <dbReference type="SAM" id="SignalP"/>
    </source>
</evidence>
<keyword evidence="1" id="KW-0732">Signal</keyword>
<protein>
    <recommendedName>
        <fullName evidence="4">Tat pathway signal sequence domain protein</fullName>
    </recommendedName>
</protein>
<name>A0ABT4LY04_9PROT</name>
<feature type="signal peptide" evidence="1">
    <location>
        <begin position="1"/>
        <end position="16"/>
    </location>
</feature>
<evidence type="ECO:0000313" key="2">
    <source>
        <dbReference type="EMBL" id="MCZ4299242.1"/>
    </source>
</evidence>
<proteinExistence type="predicted"/>
<evidence type="ECO:0000313" key="3">
    <source>
        <dbReference type="Proteomes" id="UP001083770"/>
    </source>
</evidence>
<dbReference type="PROSITE" id="PS51257">
    <property type="entry name" value="PROKAR_LIPOPROTEIN"/>
    <property type="match status" value="1"/>
</dbReference>
<accession>A0ABT4LY04</accession>
<comment type="caution">
    <text evidence="2">The sequence shown here is derived from an EMBL/GenBank/DDBJ whole genome shotgun (WGS) entry which is preliminary data.</text>
</comment>